<dbReference type="PANTHER" id="PTHR24421">
    <property type="entry name" value="NITRATE/NITRITE SENSOR PROTEIN NARX-RELATED"/>
    <property type="match status" value="1"/>
</dbReference>
<dbReference type="InterPro" id="IPR050482">
    <property type="entry name" value="Sensor_HK_TwoCompSys"/>
</dbReference>
<feature type="signal peptide" evidence="11">
    <location>
        <begin position="1"/>
        <end position="19"/>
    </location>
</feature>
<keyword evidence="6" id="KW-0418">Kinase</keyword>
<dbReference type="SUPFAM" id="SSF55874">
    <property type="entry name" value="ATPase domain of HSP90 chaperone/DNA topoisomerase II/histidine kinase"/>
    <property type="match status" value="1"/>
</dbReference>
<dbReference type="EMBL" id="JAHLFJ010000043">
    <property type="protein sequence ID" value="MBU3855787.1"/>
    <property type="molecule type" value="Genomic_DNA"/>
</dbReference>
<keyword evidence="7" id="KW-0067">ATP-binding</keyword>
<evidence type="ECO:0000256" key="9">
    <source>
        <dbReference type="SAM" id="Coils"/>
    </source>
</evidence>
<dbReference type="CDD" id="cd16917">
    <property type="entry name" value="HATPase_UhpB-NarQ-NarX-like"/>
    <property type="match status" value="1"/>
</dbReference>
<protein>
    <recommendedName>
        <fullName evidence="2">histidine kinase</fullName>
        <ecNumber evidence="2">2.7.13.3</ecNumber>
    </recommendedName>
</protein>
<feature type="domain" description="Signal transduction histidine kinase subgroup 3 dimerisation and phosphoacceptor" evidence="12">
    <location>
        <begin position="443"/>
        <end position="493"/>
    </location>
</feature>
<gene>
    <name evidence="13" type="ORF">H9928_04380</name>
</gene>
<dbReference type="InterPro" id="IPR019734">
    <property type="entry name" value="TPR_rpt"/>
</dbReference>
<dbReference type="GO" id="GO:0000155">
    <property type="term" value="F:phosphorelay sensor kinase activity"/>
    <property type="evidence" value="ECO:0007669"/>
    <property type="project" value="InterPro"/>
</dbReference>
<dbReference type="GO" id="GO:0005524">
    <property type="term" value="F:ATP binding"/>
    <property type="evidence" value="ECO:0007669"/>
    <property type="project" value="UniProtKB-KW"/>
</dbReference>
<keyword evidence="11" id="KW-0732">Signal</keyword>
<dbReference type="InterPro" id="IPR011712">
    <property type="entry name" value="Sig_transdc_His_kin_sub3_dim/P"/>
</dbReference>
<dbReference type="Pfam" id="PF07730">
    <property type="entry name" value="HisKA_3"/>
    <property type="match status" value="1"/>
</dbReference>
<keyword evidence="3" id="KW-0597">Phosphoprotein</keyword>
<keyword evidence="4" id="KW-0808">Transferase</keyword>
<keyword evidence="8" id="KW-0902">Two-component regulatory system</keyword>
<dbReference type="PANTHER" id="PTHR24421:SF10">
    <property type="entry name" value="NITRATE_NITRITE SENSOR PROTEIN NARQ"/>
    <property type="match status" value="1"/>
</dbReference>
<evidence type="ECO:0000256" key="3">
    <source>
        <dbReference type="ARBA" id="ARBA00022553"/>
    </source>
</evidence>
<dbReference type="Gene3D" id="1.20.5.1930">
    <property type="match status" value="1"/>
</dbReference>
<reference evidence="13" key="1">
    <citation type="journal article" date="2021" name="PeerJ">
        <title>Extensive microbial diversity within the chicken gut microbiome revealed by metagenomics and culture.</title>
        <authorList>
            <person name="Gilroy R."/>
            <person name="Ravi A."/>
            <person name="Getino M."/>
            <person name="Pursley I."/>
            <person name="Horton D.L."/>
            <person name="Alikhan N.F."/>
            <person name="Baker D."/>
            <person name="Gharbi K."/>
            <person name="Hall N."/>
            <person name="Watson M."/>
            <person name="Adriaenssens E.M."/>
            <person name="Foster-Nyarko E."/>
            <person name="Jarju S."/>
            <person name="Secka A."/>
            <person name="Antonio M."/>
            <person name="Oren A."/>
            <person name="Chaudhuri R.R."/>
            <person name="La Ragione R."/>
            <person name="Hildebrand F."/>
            <person name="Pallen M.J."/>
        </authorList>
    </citation>
    <scope>NUCLEOTIDE SEQUENCE</scope>
    <source>
        <strain evidence="13">8470</strain>
    </source>
</reference>
<dbReference type="Gene3D" id="1.25.40.10">
    <property type="entry name" value="Tetratricopeptide repeat domain"/>
    <property type="match status" value="2"/>
</dbReference>
<keyword evidence="10" id="KW-1133">Transmembrane helix</keyword>
<dbReference type="Pfam" id="PF13181">
    <property type="entry name" value="TPR_8"/>
    <property type="match status" value="1"/>
</dbReference>
<evidence type="ECO:0000313" key="13">
    <source>
        <dbReference type="EMBL" id="MBU3855787.1"/>
    </source>
</evidence>
<keyword evidence="5" id="KW-0547">Nucleotide-binding</keyword>
<dbReference type="SUPFAM" id="SSF81901">
    <property type="entry name" value="HCP-like"/>
    <property type="match status" value="1"/>
</dbReference>
<evidence type="ECO:0000256" key="6">
    <source>
        <dbReference type="ARBA" id="ARBA00022777"/>
    </source>
</evidence>
<dbReference type="AlphaFoldDB" id="A0A948TM27"/>
<organism evidence="13 14">
    <name type="scientific">Candidatus Phocaeicola excrementipullorum</name>
    <dbReference type="NCBI Taxonomy" id="2838731"/>
    <lineage>
        <taxon>Bacteria</taxon>
        <taxon>Pseudomonadati</taxon>
        <taxon>Bacteroidota</taxon>
        <taxon>Bacteroidia</taxon>
        <taxon>Bacteroidales</taxon>
        <taxon>Bacteroidaceae</taxon>
        <taxon>Phocaeicola</taxon>
    </lineage>
</organism>
<reference evidence="13" key="2">
    <citation type="submission" date="2021-04" db="EMBL/GenBank/DDBJ databases">
        <authorList>
            <person name="Gilroy R."/>
        </authorList>
    </citation>
    <scope>NUCLEOTIDE SEQUENCE</scope>
    <source>
        <strain evidence="13">8470</strain>
    </source>
</reference>
<proteinExistence type="predicted"/>
<name>A0A948TM27_9BACT</name>
<accession>A0A948TM27</accession>
<dbReference type="GO" id="GO:0016020">
    <property type="term" value="C:membrane"/>
    <property type="evidence" value="ECO:0007669"/>
    <property type="project" value="InterPro"/>
</dbReference>
<comment type="catalytic activity">
    <reaction evidence="1">
        <text>ATP + protein L-histidine = ADP + protein N-phospho-L-histidine.</text>
        <dbReference type="EC" id="2.7.13.3"/>
    </reaction>
</comment>
<sequence length="635" mass="72277">MKTTCTLCWLLLFFLSARADNASLDQFQTQLKHALDAGNSDSIAAAYCRMSEYYVYRNSDSAHFFCKEGLKYADKNKPEPYLTLINNLADTYFSAGKMDIATQLFLSADKEAVRLAHSRMFRVSVLTSTGVTYRRREMPDSALFYYNKALGLLEGEENSISEEIHLLTSIAVLYANTSRLSEAENYVRRAMKKAEKCDDMDMTLYAAATAGSIFILQKNYAEASRVILPVLEKARQQQKPKFELKCLTFLLSIFRQTNNKDSINHYMKEADRAAALLPENSTEVMGYRETQFQILSSLGKYRESLAIQHRILKEGSQNIQTPVDNLYKLMARNYAKLNEYRQAAAYYEKCIAASDSLRKEAIDAELSELTVKYETQEKELEIAQLNEEQLSQKAQTMRWTIAAIGLSGILLLLALWYALSRRHAKRKEELNVARSYIEGLEQERARLAKELHDGVCNDLLGIGLQLQALPIPEDSRNYLLNLTEQIREDVRSVSHELMPPKFQHTTLDEMAEAYIARFHMPHSIQVTMNKESKGKEWNEIPERTAYETYRIMQELLSNIVRHANATKIEIGLLLEEHTLTLRIKDNGNRTGKCPEAANAGGIGRTTIAERIKITGGTFAEETNADMQTFTLTIPL</sequence>
<comment type="caution">
    <text evidence="13">The sequence shown here is derived from an EMBL/GenBank/DDBJ whole genome shotgun (WGS) entry which is preliminary data.</text>
</comment>
<evidence type="ECO:0000256" key="10">
    <source>
        <dbReference type="SAM" id="Phobius"/>
    </source>
</evidence>
<dbReference type="Proteomes" id="UP000784286">
    <property type="component" value="Unassembled WGS sequence"/>
</dbReference>
<dbReference type="Gene3D" id="3.30.565.10">
    <property type="entry name" value="Histidine kinase-like ATPase, C-terminal domain"/>
    <property type="match status" value="1"/>
</dbReference>
<feature type="coiled-coil region" evidence="9">
    <location>
        <begin position="359"/>
        <end position="393"/>
    </location>
</feature>
<dbReference type="InterPro" id="IPR011990">
    <property type="entry name" value="TPR-like_helical_dom_sf"/>
</dbReference>
<evidence type="ECO:0000256" key="4">
    <source>
        <dbReference type="ARBA" id="ARBA00022679"/>
    </source>
</evidence>
<evidence type="ECO:0000256" key="2">
    <source>
        <dbReference type="ARBA" id="ARBA00012438"/>
    </source>
</evidence>
<feature type="chain" id="PRO_5037489222" description="histidine kinase" evidence="11">
    <location>
        <begin position="20"/>
        <end position="635"/>
    </location>
</feature>
<dbReference type="SMART" id="SM00028">
    <property type="entry name" value="TPR"/>
    <property type="match status" value="3"/>
</dbReference>
<evidence type="ECO:0000256" key="7">
    <source>
        <dbReference type="ARBA" id="ARBA00022840"/>
    </source>
</evidence>
<evidence type="ECO:0000256" key="11">
    <source>
        <dbReference type="SAM" id="SignalP"/>
    </source>
</evidence>
<feature type="transmembrane region" description="Helical" evidence="10">
    <location>
        <begin position="399"/>
        <end position="419"/>
    </location>
</feature>
<evidence type="ECO:0000259" key="12">
    <source>
        <dbReference type="Pfam" id="PF07730"/>
    </source>
</evidence>
<evidence type="ECO:0000256" key="1">
    <source>
        <dbReference type="ARBA" id="ARBA00000085"/>
    </source>
</evidence>
<dbReference type="InterPro" id="IPR036890">
    <property type="entry name" value="HATPase_C_sf"/>
</dbReference>
<evidence type="ECO:0000256" key="5">
    <source>
        <dbReference type="ARBA" id="ARBA00022741"/>
    </source>
</evidence>
<keyword evidence="10" id="KW-0472">Membrane</keyword>
<keyword evidence="10" id="KW-0812">Transmembrane</keyword>
<evidence type="ECO:0000313" key="14">
    <source>
        <dbReference type="Proteomes" id="UP000784286"/>
    </source>
</evidence>
<dbReference type="GO" id="GO:0046983">
    <property type="term" value="F:protein dimerization activity"/>
    <property type="evidence" value="ECO:0007669"/>
    <property type="project" value="InterPro"/>
</dbReference>
<dbReference type="EC" id="2.7.13.3" evidence="2"/>
<evidence type="ECO:0000256" key="8">
    <source>
        <dbReference type="ARBA" id="ARBA00023012"/>
    </source>
</evidence>
<keyword evidence="9" id="KW-0175">Coiled coil</keyword>